<keyword evidence="3 8" id="KW-0472">Membrane</keyword>
<feature type="transmembrane region" description="Helical" evidence="8">
    <location>
        <begin position="929"/>
        <end position="950"/>
    </location>
</feature>
<feature type="transmembrane region" description="Helical" evidence="8">
    <location>
        <begin position="475"/>
        <end position="498"/>
    </location>
</feature>
<feature type="transmembrane region" description="Helical" evidence="8">
    <location>
        <begin position="451"/>
        <end position="469"/>
    </location>
</feature>
<dbReference type="SUPFAM" id="SSF103473">
    <property type="entry name" value="MFS general substrate transporter"/>
    <property type="match status" value="2"/>
</dbReference>
<dbReference type="InterPro" id="IPR011701">
    <property type="entry name" value="MFS"/>
</dbReference>
<keyword evidence="1 8" id="KW-0812">Transmembrane</keyword>
<feature type="transmembrane region" description="Helical" evidence="8">
    <location>
        <begin position="1147"/>
        <end position="1170"/>
    </location>
</feature>
<feature type="transmembrane region" description="Helical" evidence="8">
    <location>
        <begin position="141"/>
        <end position="158"/>
    </location>
</feature>
<evidence type="ECO:0000313" key="11">
    <source>
        <dbReference type="Proteomes" id="UP000250572"/>
    </source>
</evidence>
<feature type="transmembrane region" description="Helical" evidence="8">
    <location>
        <begin position="341"/>
        <end position="358"/>
    </location>
</feature>
<feature type="transmembrane region" description="Helical" evidence="8">
    <location>
        <begin position="840"/>
        <end position="858"/>
    </location>
</feature>
<dbReference type="PANTHER" id="PTHR24064">
    <property type="entry name" value="SOLUTE CARRIER FAMILY 22 MEMBER"/>
    <property type="match status" value="1"/>
</dbReference>
<sequence>MSNFGQILKEIGEFGFFQKRLVAALCIPSVFLAFDVIGQVFTGMNFPHQCNTNWILERGPNLTDERQRNLTIPTNREGKFESCKMFTPVSLDLETIERYGLNETTGCINGSVFEMPNFASSIVTEFNLVCDRSSFIEASQSIYMAGLLVGAFVLGQMADRFGRRFVVLLSLLILFVFGVGLSFSPNIYVYIALKFVCGFSTSGIVGNAFVIGGEWSDSSKFALCTIICHAFFPLGLMILSGIAFFIRNWRILQMVLFSPLILVLGLFYWLTYTSTRILPESARWLITQGRKEEAIKEVRKAAKVNKRKVPEELREKLDGMGANKKGTMLDIFRLSYLRKRALIMSTVWFATSLMYYGLSLNVGNFGLDIYLTQFIFGLVEVPARYFGRKICQGAVLLFGGVACLGILVIPKDLPVVITVIAVLGKFAATASFATVYVYTAELYPTILRQNGVGLNSMCARVAGILAPLIRLLDVYHYTIPMLIYGIVPIVTGGLCVLLPETRNAELQDLAENNEKPLLNILHAKMSSFGDVLKEVGEFGLFQKSLLVALRIPSIFPAFDVSSQVFAGLSFSHYCNTDWILERGPSLTKERYRSLTIPVEKDGRFEKCIMFTPVDLDLEAIETYGLNRTTECINGWDYEVQQGDSSFITEFDLVCGKSGLIEASQSIFMADEPHAKMSSFGEVLKEIGEFGLFQKSLLIALCIPSIFPAFDVTSQVFTGMSFPHHCNTDWILEKGPNLTKERQRNLTIPVDENGRFESCKMFTPVNLDLETIEKYGLNGTTGCISGWDYEVQPGVSNIVTEFNLVCDKSGLIEASQSIYMAGVLVGSLMFGAISDRFGRRFGILLSVFVLLLFSVSTAFSPNIYVYMTLKFLCGTGVVIMNTFVMVVEWTDPSKSALCTMSIMSFFSVGQIILSGIAYLTTNWKNMQLVLFSPLVVVLVTIFLPESARWLVSQGKKEEAMKELQRAAKANKRNVTADLLDKINVEPSPNRKNMVDIFRISYLRKNTVIMAFNWFAATFLFYGLSLNIGSFGLNIYLTQLIFGFIEIPANMASLTLIQCFGRRICEAGFLVFGGVSCLVAIIVPKDLPAVVTVIAMLGKFAATAACSTAHVYTAELYPTDLRHSGVGFNAMCARVAGILSPLVRLSEVYHYSVPMVVYGIIPMAAGGFCLLLPETLNVEFQEVTVMEHRINGPQEDQRCTEDTVKSS</sequence>
<keyword evidence="11" id="KW-1185">Reference proteome</keyword>
<evidence type="ECO:0000256" key="4">
    <source>
        <dbReference type="ARBA" id="ARBA00034696"/>
    </source>
</evidence>
<feature type="transmembrane region" description="Helical" evidence="8">
    <location>
        <begin position="1006"/>
        <end position="1027"/>
    </location>
</feature>
<evidence type="ECO:0000313" key="10">
    <source>
        <dbReference type="EMBL" id="PWA18008.1"/>
    </source>
</evidence>
<evidence type="ECO:0000259" key="9">
    <source>
        <dbReference type="PROSITE" id="PS50850"/>
    </source>
</evidence>
<feature type="transmembrane region" description="Helical" evidence="8">
    <location>
        <begin position="364"/>
        <end position="383"/>
    </location>
</feature>
<evidence type="ECO:0000256" key="1">
    <source>
        <dbReference type="ARBA" id="ARBA00022692"/>
    </source>
</evidence>
<dbReference type="Pfam" id="PF00083">
    <property type="entry name" value="Sugar_tr"/>
    <property type="match status" value="1"/>
</dbReference>
<dbReference type="GO" id="GO:0022857">
    <property type="term" value="F:transmembrane transporter activity"/>
    <property type="evidence" value="ECO:0007669"/>
    <property type="project" value="InterPro"/>
</dbReference>
<dbReference type="GO" id="GO:0009925">
    <property type="term" value="C:basal plasma membrane"/>
    <property type="evidence" value="ECO:0007669"/>
    <property type="project" value="UniProtKB-SubCell"/>
</dbReference>
<dbReference type="FunFam" id="1.20.1250.20:FF:000023">
    <property type="entry name" value="Solute carrier family 22 member 6"/>
    <property type="match status" value="2"/>
</dbReference>
<dbReference type="Pfam" id="PF07690">
    <property type="entry name" value="MFS_1"/>
    <property type="match status" value="1"/>
</dbReference>
<evidence type="ECO:0000256" key="8">
    <source>
        <dbReference type="SAM" id="Phobius"/>
    </source>
</evidence>
<dbReference type="EMBL" id="NHOQ01002355">
    <property type="protein sequence ID" value="PWA18008.1"/>
    <property type="molecule type" value="Genomic_DNA"/>
</dbReference>
<dbReference type="PROSITE" id="PS50850">
    <property type="entry name" value="MFS"/>
    <property type="match status" value="2"/>
</dbReference>
<feature type="transmembrane region" description="Helical" evidence="8">
    <location>
        <begin position="187"/>
        <end position="209"/>
    </location>
</feature>
<feature type="transmembrane region" description="Helical" evidence="8">
    <location>
        <begin position="1033"/>
        <end position="1055"/>
    </location>
</feature>
<feature type="transmembrane region" description="Helical" evidence="8">
    <location>
        <begin position="390"/>
        <end position="409"/>
    </location>
</feature>
<protein>
    <recommendedName>
        <fullName evidence="5">Solute carrier family 22 member 6</fullName>
    </recommendedName>
    <alternativeName>
        <fullName evidence="7">Organic anion transporter 1</fullName>
    </alternativeName>
    <alternativeName>
        <fullName evidence="6">Renal organic anion transporter 1</fullName>
    </alternativeName>
</protein>
<keyword evidence="2 8" id="KW-1133">Transmembrane helix</keyword>
<dbReference type="PROSITE" id="PS00216">
    <property type="entry name" value="SUGAR_TRANSPORT_1"/>
    <property type="match status" value="1"/>
</dbReference>
<feature type="transmembrane region" description="Helical" evidence="8">
    <location>
        <begin position="251"/>
        <end position="270"/>
    </location>
</feature>
<feature type="transmembrane region" description="Helical" evidence="8">
    <location>
        <begin position="864"/>
        <end position="883"/>
    </location>
</feature>
<proteinExistence type="predicted"/>
<dbReference type="InterPro" id="IPR036259">
    <property type="entry name" value="MFS_trans_sf"/>
</dbReference>
<feature type="transmembrane region" description="Helical" evidence="8">
    <location>
        <begin position="165"/>
        <end position="181"/>
    </location>
</feature>
<feature type="transmembrane region" description="Helical" evidence="8">
    <location>
        <begin position="21"/>
        <end position="41"/>
    </location>
</feature>
<feature type="domain" description="Major facilitator superfamily (MFS) profile" evidence="9">
    <location>
        <begin position="95"/>
        <end position="503"/>
    </location>
</feature>
<reference evidence="10 11" key="1">
    <citation type="journal article" date="2018" name="G3 (Bethesda)">
        <title>A High-Quality Reference Genome for the Invasive Mosquitofish Gambusia affinis Using a Chicago Library.</title>
        <authorList>
            <person name="Hoffberg S.L."/>
            <person name="Troendle N.J."/>
            <person name="Glenn T.C."/>
            <person name="Mahmud O."/>
            <person name="Louha S."/>
            <person name="Chalopin D."/>
            <person name="Bennetzen J.L."/>
            <person name="Mauricio R."/>
        </authorList>
    </citation>
    <scope>NUCLEOTIDE SEQUENCE [LARGE SCALE GENOMIC DNA]</scope>
    <source>
        <strain evidence="10">NE01/NJP1002.9</strain>
        <tissue evidence="10">Muscle</tissue>
    </source>
</reference>
<dbReference type="InterPro" id="IPR005828">
    <property type="entry name" value="MFS_sugar_transport-like"/>
</dbReference>
<comment type="caution">
    <text evidence="10">The sequence shown here is derived from an EMBL/GenBank/DDBJ whole genome shotgun (WGS) entry which is preliminary data.</text>
</comment>
<dbReference type="STRING" id="33528.ENSGAFP00000007147"/>
<evidence type="ECO:0000256" key="2">
    <source>
        <dbReference type="ARBA" id="ARBA00022989"/>
    </source>
</evidence>
<evidence type="ECO:0000256" key="6">
    <source>
        <dbReference type="ARBA" id="ARBA00041768"/>
    </source>
</evidence>
<dbReference type="InterPro" id="IPR005829">
    <property type="entry name" value="Sugar_transporter_CS"/>
</dbReference>
<accession>A0A315V432</accession>
<dbReference type="Proteomes" id="UP000250572">
    <property type="component" value="Unassembled WGS sequence"/>
</dbReference>
<feature type="transmembrane region" description="Helical" evidence="8">
    <location>
        <begin position="1062"/>
        <end position="1081"/>
    </location>
</feature>
<evidence type="ECO:0000256" key="3">
    <source>
        <dbReference type="ARBA" id="ARBA00023136"/>
    </source>
</evidence>
<comment type="subcellular location">
    <subcellularLocation>
        <location evidence="4">Basal cell membrane</location>
        <topology evidence="4">Multi-pass membrane protein</topology>
    </subcellularLocation>
</comment>
<dbReference type="AlphaFoldDB" id="A0A315V432"/>
<gene>
    <name evidence="10" type="ORF">CCH79_00004149</name>
</gene>
<feature type="domain" description="Major facilitator superfamily (MFS) profile" evidence="9">
    <location>
        <begin position="696"/>
        <end position="1175"/>
    </location>
</feature>
<dbReference type="InterPro" id="IPR020846">
    <property type="entry name" value="MFS_dom"/>
</dbReference>
<evidence type="ECO:0000256" key="5">
    <source>
        <dbReference type="ARBA" id="ARBA00039897"/>
    </source>
</evidence>
<feature type="transmembrane region" description="Helical" evidence="8">
    <location>
        <begin position="415"/>
        <end position="439"/>
    </location>
</feature>
<name>A0A315V432_GAMAF</name>
<feature type="transmembrane region" description="Helical" evidence="8">
    <location>
        <begin position="895"/>
        <end position="917"/>
    </location>
</feature>
<evidence type="ECO:0000256" key="7">
    <source>
        <dbReference type="ARBA" id="ARBA00042362"/>
    </source>
</evidence>
<organism evidence="10 11">
    <name type="scientific">Gambusia affinis</name>
    <name type="common">Western mosquitofish</name>
    <name type="synonym">Heterandria affinis</name>
    <dbReference type="NCBI Taxonomy" id="33528"/>
    <lineage>
        <taxon>Eukaryota</taxon>
        <taxon>Metazoa</taxon>
        <taxon>Chordata</taxon>
        <taxon>Craniata</taxon>
        <taxon>Vertebrata</taxon>
        <taxon>Euteleostomi</taxon>
        <taxon>Actinopterygii</taxon>
        <taxon>Neopterygii</taxon>
        <taxon>Teleostei</taxon>
        <taxon>Neoteleostei</taxon>
        <taxon>Acanthomorphata</taxon>
        <taxon>Ovalentaria</taxon>
        <taxon>Atherinomorphae</taxon>
        <taxon>Cyprinodontiformes</taxon>
        <taxon>Poeciliidae</taxon>
        <taxon>Poeciliinae</taxon>
        <taxon>Gambusia</taxon>
    </lineage>
</organism>
<dbReference type="Gene3D" id="1.20.1250.20">
    <property type="entry name" value="MFS general substrate transporter like domains"/>
    <property type="match status" value="2"/>
</dbReference>
<feature type="transmembrane region" description="Helical" evidence="8">
    <location>
        <begin position="221"/>
        <end position="245"/>
    </location>
</feature>